<reference evidence="1 2" key="1">
    <citation type="journal article" date="2023" name="Nucleic Acids Res.">
        <title>The hologenome of Daphnia magna reveals possible DNA methylation and microbiome-mediated evolution of the host genome.</title>
        <authorList>
            <person name="Chaturvedi A."/>
            <person name="Li X."/>
            <person name="Dhandapani V."/>
            <person name="Marshall H."/>
            <person name="Kissane S."/>
            <person name="Cuenca-Cambronero M."/>
            <person name="Asole G."/>
            <person name="Calvet F."/>
            <person name="Ruiz-Romero M."/>
            <person name="Marangio P."/>
            <person name="Guigo R."/>
            <person name="Rago D."/>
            <person name="Mirbahai L."/>
            <person name="Eastwood N."/>
            <person name="Colbourne J.K."/>
            <person name="Zhou J."/>
            <person name="Mallon E."/>
            <person name="Orsini L."/>
        </authorList>
    </citation>
    <scope>NUCLEOTIDE SEQUENCE [LARGE SCALE GENOMIC DNA]</scope>
    <source>
        <strain evidence="1">LRV0_1</strain>
    </source>
</reference>
<gene>
    <name evidence="1" type="ORF">OUZ56_018994</name>
</gene>
<accession>A0ABQ9ZB25</accession>
<proteinExistence type="predicted"/>
<evidence type="ECO:0000313" key="2">
    <source>
        <dbReference type="Proteomes" id="UP001234178"/>
    </source>
</evidence>
<organism evidence="1 2">
    <name type="scientific">Daphnia magna</name>
    <dbReference type="NCBI Taxonomy" id="35525"/>
    <lineage>
        <taxon>Eukaryota</taxon>
        <taxon>Metazoa</taxon>
        <taxon>Ecdysozoa</taxon>
        <taxon>Arthropoda</taxon>
        <taxon>Crustacea</taxon>
        <taxon>Branchiopoda</taxon>
        <taxon>Diplostraca</taxon>
        <taxon>Cladocera</taxon>
        <taxon>Anomopoda</taxon>
        <taxon>Daphniidae</taxon>
        <taxon>Daphnia</taxon>
    </lineage>
</organism>
<name>A0ABQ9ZB25_9CRUS</name>
<dbReference type="Proteomes" id="UP001234178">
    <property type="component" value="Unassembled WGS sequence"/>
</dbReference>
<comment type="caution">
    <text evidence="1">The sequence shown here is derived from an EMBL/GenBank/DDBJ whole genome shotgun (WGS) entry which is preliminary data.</text>
</comment>
<evidence type="ECO:0000313" key="1">
    <source>
        <dbReference type="EMBL" id="KAK4009849.1"/>
    </source>
</evidence>
<sequence length="112" mass="12577">MNYLLIENSLNGRDVNDIVSKGLRRKTLDFVQWPEITIHGHVTFMVVKASLTFCDASINVHGSQTLSLCRTVNPIERLTIEISLGIIYFPNKVPSALRPDLVESASHRVTSR</sequence>
<protein>
    <submittedName>
        <fullName evidence="1">Uncharacterized protein</fullName>
    </submittedName>
</protein>
<keyword evidence="2" id="KW-1185">Reference proteome</keyword>
<dbReference type="EMBL" id="JAOYFB010000003">
    <property type="protein sequence ID" value="KAK4009849.1"/>
    <property type="molecule type" value="Genomic_DNA"/>
</dbReference>